<dbReference type="PANTHER" id="PTHR20863">
    <property type="entry name" value="ACYL CARRIER PROTEIN"/>
    <property type="match status" value="1"/>
</dbReference>
<dbReference type="InterPro" id="IPR009081">
    <property type="entry name" value="PP-bd_ACP"/>
</dbReference>
<evidence type="ECO:0000256" key="8">
    <source>
        <dbReference type="ARBA" id="ARBA00023160"/>
    </source>
</evidence>
<dbReference type="Gene3D" id="1.10.1200.10">
    <property type="entry name" value="ACP-like"/>
    <property type="match status" value="1"/>
</dbReference>
<dbReference type="FunFam" id="1.10.1200.10:FF:000003">
    <property type="entry name" value="Acyl carrier protein"/>
    <property type="match status" value="1"/>
</dbReference>
<evidence type="ECO:0000256" key="9">
    <source>
        <dbReference type="HAMAP-Rule" id="MF_01217"/>
    </source>
</evidence>
<evidence type="ECO:0000259" key="11">
    <source>
        <dbReference type="PROSITE" id="PS50075"/>
    </source>
</evidence>
<feature type="modified residue" description="O-(pantetheine 4'-phosphoryl)serine" evidence="9">
    <location>
        <position position="43"/>
    </location>
</feature>
<dbReference type="SUPFAM" id="SSF47336">
    <property type="entry name" value="ACP-like"/>
    <property type="match status" value="1"/>
</dbReference>
<dbReference type="GO" id="GO:0005829">
    <property type="term" value="C:cytosol"/>
    <property type="evidence" value="ECO:0007669"/>
    <property type="project" value="TreeGrafter"/>
</dbReference>
<dbReference type="EMBL" id="MK814609">
    <property type="protein sequence ID" value="QCI04305.1"/>
    <property type="molecule type" value="Genomic_DNA"/>
</dbReference>
<evidence type="ECO:0000256" key="5">
    <source>
        <dbReference type="ARBA" id="ARBA00022553"/>
    </source>
</evidence>
<organism evidence="12">
    <name type="scientific">Anotrichium furcellatum</name>
    <dbReference type="NCBI Taxonomy" id="41999"/>
    <lineage>
        <taxon>Eukaryota</taxon>
        <taxon>Rhodophyta</taxon>
        <taxon>Florideophyceae</taxon>
        <taxon>Rhodymeniophycidae</taxon>
        <taxon>Ceramiales</taxon>
        <taxon>Ceramiaceae</taxon>
        <taxon>Anotrichium</taxon>
    </lineage>
</organism>
<proteinExistence type="inferred from homology"/>
<dbReference type="PROSITE" id="PS00012">
    <property type="entry name" value="PHOSPHOPANTETHEINE"/>
    <property type="match status" value="1"/>
</dbReference>
<comment type="pathway">
    <text evidence="1 9">Lipid metabolism; fatty acid biosynthesis.</text>
</comment>
<keyword evidence="8 9" id="KW-0275">Fatty acid biosynthesis</keyword>
<dbReference type="GO" id="GO:0005739">
    <property type="term" value="C:mitochondrion"/>
    <property type="evidence" value="ECO:0007669"/>
    <property type="project" value="UniProtKB-ARBA"/>
</dbReference>
<reference evidence="12" key="2">
    <citation type="submission" date="2019-04" db="EMBL/GenBank/DDBJ databases">
        <authorList>
            <person name="Pasella M."/>
        </authorList>
    </citation>
    <scope>NUCLEOTIDE SEQUENCE</scope>
    <source>
        <strain evidence="12">PD2933</strain>
    </source>
</reference>
<dbReference type="PANTHER" id="PTHR20863:SF76">
    <property type="entry name" value="CARRIER DOMAIN-CONTAINING PROTEIN"/>
    <property type="match status" value="1"/>
</dbReference>
<dbReference type="GO" id="GO:0016020">
    <property type="term" value="C:membrane"/>
    <property type="evidence" value="ECO:0007669"/>
    <property type="project" value="GOC"/>
</dbReference>
<comment type="subcellular location">
    <subcellularLocation>
        <location evidence="9">Cytoplasm</location>
    </subcellularLocation>
</comment>
<keyword evidence="12" id="KW-0934">Plastid</keyword>
<comment type="similarity">
    <text evidence="2 9">Belongs to the acyl carrier protein (ACP) family.</text>
</comment>
<keyword evidence="3 9" id="KW-0596">Phosphopantetheine</keyword>
<keyword evidence="6 9" id="KW-0276">Fatty acid metabolism</keyword>
<evidence type="ECO:0000256" key="2">
    <source>
        <dbReference type="ARBA" id="ARBA00010930"/>
    </source>
</evidence>
<dbReference type="UniPathway" id="UPA00094"/>
<dbReference type="NCBIfam" id="NF002148">
    <property type="entry name" value="PRK00982.1-2"/>
    <property type="match status" value="1"/>
</dbReference>
<evidence type="ECO:0000256" key="7">
    <source>
        <dbReference type="ARBA" id="ARBA00023098"/>
    </source>
</evidence>
<keyword evidence="7 9" id="KW-0443">Lipid metabolism</keyword>
<feature type="domain" description="Carrier" evidence="11">
    <location>
        <begin position="8"/>
        <end position="83"/>
    </location>
</feature>
<keyword evidence="9" id="KW-0963">Cytoplasm</keyword>
<evidence type="ECO:0000256" key="10">
    <source>
        <dbReference type="RuleBase" id="RU000722"/>
    </source>
</evidence>
<keyword evidence="5 9" id="KW-0597">Phosphoprotein</keyword>
<accession>A0A4D6WRY5</accession>
<dbReference type="AlphaFoldDB" id="A0A4D6WRY5"/>
<dbReference type="InterPro" id="IPR036736">
    <property type="entry name" value="ACP-like_sf"/>
</dbReference>
<geneLocation type="plastid" evidence="12"/>
<dbReference type="PROSITE" id="PS50075">
    <property type="entry name" value="CARRIER"/>
    <property type="match status" value="1"/>
</dbReference>
<reference evidence="12" key="1">
    <citation type="journal article" date="2019" name="Mol. Phylogenet. Evol.">
        <title>Morphological evolution and classification of the red algal order Ceramiales inferred using plastid phylogenomics.</title>
        <authorList>
            <person name="Diaz-Tapia P."/>
            <person name="Pasella M.M."/>
            <person name="Verbruggen H."/>
            <person name="Maggs C.A."/>
        </authorList>
    </citation>
    <scope>NUCLEOTIDE SEQUENCE</scope>
    <source>
        <strain evidence="12">PD2933</strain>
    </source>
</reference>
<dbReference type="NCBIfam" id="NF002150">
    <property type="entry name" value="PRK00982.1-4"/>
    <property type="match status" value="1"/>
</dbReference>
<dbReference type="NCBIfam" id="TIGR00517">
    <property type="entry name" value="acyl_carrier"/>
    <property type="match status" value="1"/>
</dbReference>
<evidence type="ECO:0000313" key="12">
    <source>
        <dbReference type="EMBL" id="QCI04305.1"/>
    </source>
</evidence>
<evidence type="ECO:0000256" key="3">
    <source>
        <dbReference type="ARBA" id="ARBA00022450"/>
    </source>
</evidence>
<dbReference type="GO" id="GO:0009245">
    <property type="term" value="P:lipid A biosynthetic process"/>
    <property type="evidence" value="ECO:0007669"/>
    <property type="project" value="TreeGrafter"/>
</dbReference>
<keyword evidence="4 9" id="KW-0444">Lipid biosynthesis</keyword>
<dbReference type="InterPro" id="IPR006162">
    <property type="entry name" value="Ppantetheine_attach_site"/>
</dbReference>
<dbReference type="GO" id="GO:0000035">
    <property type="term" value="F:acyl binding"/>
    <property type="evidence" value="ECO:0007669"/>
    <property type="project" value="TreeGrafter"/>
</dbReference>
<comment type="PTM">
    <text evidence="9">4'-phosphopantetheine is transferred from CoA to a specific serine of apo-ACP by AcpS. This modification is essential for activity because fatty acids are bound in thioester linkage to the sulfhydryl of the prosthetic group.</text>
</comment>
<dbReference type="Pfam" id="PF00550">
    <property type="entry name" value="PP-binding"/>
    <property type="match status" value="1"/>
</dbReference>
<protein>
    <recommendedName>
        <fullName evidence="9 10">Acyl carrier protein</fullName>
        <shortName evidence="9">ACP</shortName>
    </recommendedName>
</protein>
<evidence type="ECO:0000256" key="4">
    <source>
        <dbReference type="ARBA" id="ARBA00022516"/>
    </source>
</evidence>
<comment type="function">
    <text evidence="9 10">Carrier of the growing fatty acid chain in fatty acid biosynthesis.</text>
</comment>
<dbReference type="HAMAP" id="MF_01217">
    <property type="entry name" value="Acyl_carrier"/>
    <property type="match status" value="1"/>
</dbReference>
<dbReference type="NCBIfam" id="NF002151">
    <property type="entry name" value="PRK00982.1-5"/>
    <property type="match status" value="1"/>
</dbReference>
<dbReference type="InterPro" id="IPR003231">
    <property type="entry name" value="ACP"/>
</dbReference>
<evidence type="ECO:0000256" key="1">
    <source>
        <dbReference type="ARBA" id="ARBA00005194"/>
    </source>
</evidence>
<sequence length="88" mass="9498">MASEQADLGTFGKVRNIVATQLGVEKKKVTLEANFTNDLGADSLDTVELVMAIEEEFSIHIPDEDAETIATLGQAVEFIEKAVSTNNN</sequence>
<gene>
    <name evidence="9 12" type="primary">acpP</name>
</gene>
<name>A0A4D6WRY5_9FLOR</name>
<evidence type="ECO:0000256" key="6">
    <source>
        <dbReference type="ARBA" id="ARBA00022832"/>
    </source>
</evidence>
<dbReference type="GO" id="GO:0000036">
    <property type="term" value="F:acyl carrier activity"/>
    <property type="evidence" value="ECO:0007669"/>
    <property type="project" value="UniProtKB-UniRule"/>
</dbReference>